<gene>
    <name evidence="3" type="ORF">VW23_019010</name>
</gene>
<proteinExistence type="inferred from homology"/>
<dbReference type="NCBIfam" id="NF007504">
    <property type="entry name" value="PRK10098.1"/>
    <property type="match status" value="1"/>
</dbReference>
<keyword evidence="4" id="KW-1185">Reference proteome</keyword>
<evidence type="ECO:0000256" key="1">
    <source>
        <dbReference type="ARBA" id="ARBA00006056"/>
    </source>
</evidence>
<comment type="caution">
    <text evidence="3">The sequence shown here is derived from an EMBL/GenBank/DDBJ whole genome shotgun (WGS) entry which is preliminary data.</text>
</comment>
<dbReference type="Gene3D" id="1.10.1530.10">
    <property type="match status" value="1"/>
</dbReference>
<evidence type="ECO:0008006" key="5">
    <source>
        <dbReference type="Google" id="ProtNLM"/>
    </source>
</evidence>
<dbReference type="SUPFAM" id="SSF89733">
    <property type="entry name" value="L-sulfolactate dehydrogenase-like"/>
    <property type="match status" value="1"/>
</dbReference>
<dbReference type="AlphaFoldDB" id="A0A1E5XQM1"/>
<dbReference type="InterPro" id="IPR043143">
    <property type="entry name" value="Mal/L-sulf/L-lact_DH-like_NADP"/>
</dbReference>
<comment type="similarity">
    <text evidence="1">Belongs to the LDH2/MDH2 oxidoreductase family.</text>
</comment>
<dbReference type="PANTHER" id="PTHR11091">
    <property type="entry name" value="OXIDOREDUCTASE-RELATED"/>
    <property type="match status" value="1"/>
</dbReference>
<protein>
    <recommendedName>
        <fullName evidence="5">Malate/lactate/ureidoglycolate dehydrogenase</fullName>
    </recommendedName>
</protein>
<dbReference type="InterPro" id="IPR036111">
    <property type="entry name" value="Mal/L-sulfo/L-lacto_DH-like_sf"/>
</dbReference>
<dbReference type="Gene3D" id="3.30.1370.60">
    <property type="entry name" value="Hypothetical oxidoreductase yiak, domain 2"/>
    <property type="match status" value="1"/>
</dbReference>
<organism evidence="3 4">
    <name type="scientific">Devosia insulae DS-56</name>
    <dbReference type="NCBI Taxonomy" id="1116389"/>
    <lineage>
        <taxon>Bacteria</taxon>
        <taxon>Pseudomonadati</taxon>
        <taxon>Pseudomonadota</taxon>
        <taxon>Alphaproteobacteria</taxon>
        <taxon>Hyphomicrobiales</taxon>
        <taxon>Devosiaceae</taxon>
        <taxon>Devosia</taxon>
    </lineage>
</organism>
<sequence>MHLVPWDRLQASTISVFRAAGSEPREAQLIAEHLVEANLRGHDSHGVGVVPMYINGVKSGGMVMNQSLKVAIDTGAMLICDAGQGAGQVMAHDAMALGIARAKDEGSAIVSLRNSHHIGRIGHWAEQCAAAGMVSIHFVNVVAGAIVAPFGGTQSRLGTNPFAAAFPRDGAPPVVVDFATSKLAAGKVRVAHNKGVELPPGALLDNQGKPTINPGALFETPPGSLTTFGDHKGWGLMLACELLGAALVGAPTQHEKAGNGAVINSMFSVIVSPERLGTSGPFATEMEAVLGWVLSENEGGGSVKLPGMPELETRAKRLAEGVPVDAATLEQLEKSAHDVGLKGFGAV</sequence>
<dbReference type="GO" id="GO:0016491">
    <property type="term" value="F:oxidoreductase activity"/>
    <property type="evidence" value="ECO:0007669"/>
    <property type="project" value="UniProtKB-KW"/>
</dbReference>
<evidence type="ECO:0000313" key="4">
    <source>
        <dbReference type="Proteomes" id="UP000095463"/>
    </source>
</evidence>
<reference evidence="3 4" key="1">
    <citation type="journal article" date="2015" name="Genome Announc.">
        <title>Genome Assemblies of Three Soil-Associated Devosia species: D. insulae, D. limi, and D. soli.</title>
        <authorList>
            <person name="Hassan Y.I."/>
            <person name="Lepp D."/>
            <person name="Zhou T."/>
        </authorList>
    </citation>
    <scope>NUCLEOTIDE SEQUENCE [LARGE SCALE GENOMIC DNA]</scope>
    <source>
        <strain evidence="3 4">DS-56</strain>
    </source>
</reference>
<dbReference type="EMBL" id="LAJE02000180">
    <property type="protein sequence ID" value="OEO30896.1"/>
    <property type="molecule type" value="Genomic_DNA"/>
</dbReference>
<keyword evidence="2" id="KW-0560">Oxidoreductase</keyword>
<evidence type="ECO:0000256" key="2">
    <source>
        <dbReference type="ARBA" id="ARBA00023002"/>
    </source>
</evidence>
<dbReference type="PANTHER" id="PTHR11091:SF0">
    <property type="entry name" value="MALATE DEHYDROGENASE"/>
    <property type="match status" value="1"/>
</dbReference>
<accession>A0A1E5XQM1</accession>
<dbReference type="Proteomes" id="UP000095463">
    <property type="component" value="Unassembled WGS sequence"/>
</dbReference>
<evidence type="ECO:0000313" key="3">
    <source>
        <dbReference type="EMBL" id="OEO30896.1"/>
    </source>
</evidence>
<dbReference type="Pfam" id="PF02615">
    <property type="entry name" value="Ldh_2"/>
    <property type="match status" value="1"/>
</dbReference>
<dbReference type="InterPro" id="IPR003767">
    <property type="entry name" value="Malate/L-lactate_DH-like"/>
</dbReference>
<dbReference type="InterPro" id="IPR043144">
    <property type="entry name" value="Mal/L-sulf/L-lact_DH-like_ah"/>
</dbReference>
<name>A0A1E5XQM1_9HYPH</name>